<keyword evidence="2" id="KW-1185">Reference proteome</keyword>
<sequence>MVTDQSIYHIDLSFRKNSFINAGFRKGWIISASIFKIKKFNMVRSMSKYLDDLEYYGMNFDEKCEFCNLEKHFLHPSSKIGEKSLAENRVLTHVYKE</sequence>
<organism evidence="1 2">
    <name type="scientific">Brachionus plicatilis</name>
    <name type="common">Marine rotifer</name>
    <name type="synonym">Brachionus muelleri</name>
    <dbReference type="NCBI Taxonomy" id="10195"/>
    <lineage>
        <taxon>Eukaryota</taxon>
        <taxon>Metazoa</taxon>
        <taxon>Spiralia</taxon>
        <taxon>Gnathifera</taxon>
        <taxon>Rotifera</taxon>
        <taxon>Eurotatoria</taxon>
        <taxon>Monogononta</taxon>
        <taxon>Pseudotrocha</taxon>
        <taxon>Ploima</taxon>
        <taxon>Brachionidae</taxon>
        <taxon>Brachionus</taxon>
    </lineage>
</organism>
<evidence type="ECO:0000313" key="2">
    <source>
        <dbReference type="Proteomes" id="UP000276133"/>
    </source>
</evidence>
<protein>
    <submittedName>
        <fullName evidence="1">Uncharacterized protein</fullName>
    </submittedName>
</protein>
<name>A0A3M7R8F4_BRAPC</name>
<reference evidence="1 2" key="1">
    <citation type="journal article" date="2018" name="Sci. Rep.">
        <title>Genomic signatures of local adaptation to the degree of environmental predictability in rotifers.</title>
        <authorList>
            <person name="Franch-Gras L."/>
            <person name="Hahn C."/>
            <person name="Garcia-Roger E.M."/>
            <person name="Carmona M.J."/>
            <person name="Serra M."/>
            <person name="Gomez A."/>
        </authorList>
    </citation>
    <scope>NUCLEOTIDE SEQUENCE [LARGE SCALE GENOMIC DNA]</scope>
    <source>
        <strain evidence="1">HYR1</strain>
    </source>
</reference>
<dbReference type="EMBL" id="REGN01003995">
    <property type="protein sequence ID" value="RNA19694.1"/>
    <property type="molecule type" value="Genomic_DNA"/>
</dbReference>
<accession>A0A3M7R8F4</accession>
<dbReference type="Proteomes" id="UP000276133">
    <property type="component" value="Unassembled WGS sequence"/>
</dbReference>
<comment type="caution">
    <text evidence="1">The sequence shown here is derived from an EMBL/GenBank/DDBJ whole genome shotgun (WGS) entry which is preliminary data.</text>
</comment>
<proteinExistence type="predicted"/>
<gene>
    <name evidence="1" type="ORF">BpHYR1_030503</name>
</gene>
<dbReference type="AlphaFoldDB" id="A0A3M7R8F4"/>
<evidence type="ECO:0000313" key="1">
    <source>
        <dbReference type="EMBL" id="RNA19694.1"/>
    </source>
</evidence>